<organism evidence="2 3">
    <name type="scientific">Massilia varians</name>
    <dbReference type="NCBI Taxonomy" id="457921"/>
    <lineage>
        <taxon>Bacteria</taxon>
        <taxon>Pseudomonadati</taxon>
        <taxon>Pseudomonadota</taxon>
        <taxon>Betaproteobacteria</taxon>
        <taxon>Burkholderiales</taxon>
        <taxon>Oxalobacteraceae</taxon>
        <taxon>Telluria group</taxon>
        <taxon>Massilia</taxon>
    </lineage>
</organism>
<reference evidence="2" key="1">
    <citation type="submission" date="2022-11" db="EMBL/GenBank/DDBJ databases">
        <title>Isolation and characterization of PLA-degrading bacterium Massilia sp. from Antarctic soil.</title>
        <authorList>
            <person name="Sato K."/>
            <person name="Gomez-Fuentes C."/>
            <person name="Ahmad S.A."/>
            <person name="Zulkharnain A."/>
        </authorList>
    </citation>
    <scope>NUCLEOTIDE SEQUENCE</scope>
    <source>
        <strain evidence="2">N-3</strain>
    </source>
</reference>
<protein>
    <submittedName>
        <fullName evidence="2">Uncharacterized protein</fullName>
    </submittedName>
</protein>
<evidence type="ECO:0000256" key="1">
    <source>
        <dbReference type="SAM" id="SignalP"/>
    </source>
</evidence>
<gene>
    <name evidence="2" type="ORF">MasN3_20500</name>
</gene>
<keyword evidence="1" id="KW-0732">Signal</keyword>
<evidence type="ECO:0000313" key="3">
    <source>
        <dbReference type="Proteomes" id="UP001163336"/>
    </source>
</evidence>
<dbReference type="RefSeq" id="WP_281913961.1">
    <property type="nucleotide sequence ID" value="NZ_AP026966.1"/>
</dbReference>
<keyword evidence="3" id="KW-1185">Reference proteome</keyword>
<dbReference type="EMBL" id="AP026966">
    <property type="protein sequence ID" value="BDT58556.1"/>
    <property type="molecule type" value="Genomic_DNA"/>
</dbReference>
<dbReference type="Proteomes" id="UP001163336">
    <property type="component" value="Chromosome"/>
</dbReference>
<feature type="chain" id="PRO_5045313292" evidence="1">
    <location>
        <begin position="21"/>
        <end position="98"/>
    </location>
</feature>
<sequence length="98" mass="11417">MKKILALCALACAFTHTVSAQIRERPKSECLKACNELDGFKGMERIERRLAEVRDKKKSETDPRKLEQLVEQEQELVDERNDRRQDVCRYICEHNPAG</sequence>
<name>A0ABM8C5R9_9BURK</name>
<proteinExistence type="predicted"/>
<feature type="signal peptide" evidence="1">
    <location>
        <begin position="1"/>
        <end position="20"/>
    </location>
</feature>
<accession>A0ABM8C5R9</accession>
<evidence type="ECO:0000313" key="2">
    <source>
        <dbReference type="EMBL" id="BDT58556.1"/>
    </source>
</evidence>